<dbReference type="PANTHER" id="PTHR21600">
    <property type="entry name" value="MITOCHONDRIAL RNA PSEUDOURIDINE SYNTHASE"/>
    <property type="match status" value="1"/>
</dbReference>
<dbReference type="PROSITE" id="PS01129">
    <property type="entry name" value="PSI_RLU"/>
    <property type="match status" value="1"/>
</dbReference>
<dbReference type="OrthoDB" id="9807829at2"/>
<evidence type="ECO:0000259" key="3">
    <source>
        <dbReference type="Pfam" id="PF00849"/>
    </source>
</evidence>
<dbReference type="CDD" id="cd02869">
    <property type="entry name" value="PseudoU_synth_RluA_like"/>
    <property type="match status" value="1"/>
</dbReference>
<evidence type="ECO:0000313" key="5">
    <source>
        <dbReference type="Proteomes" id="UP000184041"/>
    </source>
</evidence>
<dbReference type="InterPro" id="IPR020103">
    <property type="entry name" value="PsdUridine_synth_cat_dom_sf"/>
</dbReference>
<keyword evidence="5" id="KW-1185">Reference proteome</keyword>
<dbReference type="SUPFAM" id="SSF55120">
    <property type="entry name" value="Pseudouridine synthase"/>
    <property type="match status" value="1"/>
</dbReference>
<dbReference type="Proteomes" id="UP000184041">
    <property type="component" value="Unassembled WGS sequence"/>
</dbReference>
<dbReference type="PANTHER" id="PTHR21600:SF83">
    <property type="entry name" value="PSEUDOURIDYLATE SYNTHASE RPUSD4, MITOCHONDRIAL"/>
    <property type="match status" value="1"/>
</dbReference>
<reference evidence="4 5" key="1">
    <citation type="submission" date="2016-11" db="EMBL/GenBank/DDBJ databases">
        <authorList>
            <person name="Jaros S."/>
            <person name="Januszkiewicz K."/>
            <person name="Wedrychowicz H."/>
        </authorList>
    </citation>
    <scope>NUCLEOTIDE SEQUENCE [LARGE SCALE GENOMIC DNA]</scope>
    <source>
        <strain evidence="4 5">DSM 21986</strain>
    </source>
</reference>
<dbReference type="InterPro" id="IPR006145">
    <property type="entry name" value="PsdUridine_synth_RsuA/RluA"/>
</dbReference>
<evidence type="ECO:0000313" key="4">
    <source>
        <dbReference type="EMBL" id="SHF42091.1"/>
    </source>
</evidence>
<dbReference type="Gene3D" id="3.30.2350.10">
    <property type="entry name" value="Pseudouridine synthase"/>
    <property type="match status" value="1"/>
</dbReference>
<dbReference type="GO" id="GO:0003723">
    <property type="term" value="F:RNA binding"/>
    <property type="evidence" value="ECO:0007669"/>
    <property type="project" value="InterPro"/>
</dbReference>
<dbReference type="STRING" id="1194090.SAMN05443144_108132"/>
<dbReference type="AlphaFoldDB" id="A0A1M5BHX7"/>
<dbReference type="RefSeq" id="WP_073062761.1">
    <property type="nucleotide sequence ID" value="NZ_FQUS01000008.1"/>
</dbReference>
<dbReference type="Pfam" id="PF00849">
    <property type="entry name" value="PseudoU_synth_2"/>
    <property type="match status" value="1"/>
</dbReference>
<sequence>MKHTRTDPDIPVIFEDEHLLVIDKPANVLSQADHTGDPDVLTLCREYLAQQRSGSSTVYVGLVHRLDRPVSGLMLLAKTRQSAQALARQIRDRTIQKTYWAVTEGDPPPNGVLTHHLLKDRNRNVVKVTSPRQRKAKEATLSFATLAREKGLHLLSIHLQTGRPHQIRVQLAHEGYPVWGDYKYGSGQPDGRQIALRSLELALSHPATGQQLQFEQAAPEEEPWVYFASFQS</sequence>
<evidence type="ECO:0000256" key="2">
    <source>
        <dbReference type="ARBA" id="ARBA00023235"/>
    </source>
</evidence>
<dbReference type="GO" id="GO:0006396">
    <property type="term" value="P:RNA processing"/>
    <property type="evidence" value="ECO:0007669"/>
    <property type="project" value="UniProtKB-ARBA"/>
</dbReference>
<dbReference type="GO" id="GO:0140098">
    <property type="term" value="F:catalytic activity, acting on RNA"/>
    <property type="evidence" value="ECO:0007669"/>
    <property type="project" value="UniProtKB-ARBA"/>
</dbReference>
<evidence type="ECO:0000256" key="1">
    <source>
        <dbReference type="ARBA" id="ARBA00010876"/>
    </source>
</evidence>
<dbReference type="GO" id="GO:0009982">
    <property type="term" value="F:pseudouridine synthase activity"/>
    <property type="evidence" value="ECO:0007669"/>
    <property type="project" value="InterPro"/>
</dbReference>
<keyword evidence="2" id="KW-0413">Isomerase</keyword>
<organism evidence="4 5">
    <name type="scientific">Fodinibius roseus</name>
    <dbReference type="NCBI Taxonomy" id="1194090"/>
    <lineage>
        <taxon>Bacteria</taxon>
        <taxon>Pseudomonadati</taxon>
        <taxon>Balneolota</taxon>
        <taxon>Balneolia</taxon>
        <taxon>Balneolales</taxon>
        <taxon>Balneolaceae</taxon>
        <taxon>Fodinibius</taxon>
    </lineage>
</organism>
<dbReference type="InterPro" id="IPR006224">
    <property type="entry name" value="PsdUridine_synth_RluA-like_CS"/>
</dbReference>
<comment type="similarity">
    <text evidence="1">Belongs to the pseudouridine synthase RluA family.</text>
</comment>
<dbReference type="EMBL" id="FQUS01000008">
    <property type="protein sequence ID" value="SHF42091.1"/>
    <property type="molecule type" value="Genomic_DNA"/>
</dbReference>
<dbReference type="GO" id="GO:0001522">
    <property type="term" value="P:pseudouridine synthesis"/>
    <property type="evidence" value="ECO:0007669"/>
    <property type="project" value="InterPro"/>
</dbReference>
<proteinExistence type="inferred from homology"/>
<protein>
    <submittedName>
        <fullName evidence="4">Ribosomal large subunit pseudouridine synthase D</fullName>
    </submittedName>
</protein>
<name>A0A1M5BHX7_9BACT</name>
<dbReference type="InterPro" id="IPR050188">
    <property type="entry name" value="RluA_PseudoU_synthase"/>
</dbReference>
<gene>
    <name evidence="4" type="ORF">SAMN05443144_108132</name>
</gene>
<accession>A0A1M5BHX7</accession>
<feature type="domain" description="Pseudouridine synthase RsuA/RluA-like" evidence="3">
    <location>
        <begin position="18"/>
        <end position="173"/>
    </location>
</feature>